<dbReference type="Proteomes" id="UP001349262">
    <property type="component" value="Unassembled WGS sequence"/>
</dbReference>
<sequence length="169" mass="18127">MPDRIITARPLTREAFAEFGAVIDRNGLVPRPMNGDRALRYHALATAQALGEGAEVVLSLVDSKPAPAPFRLAFVERHPLGSQAFIPLSDASFLVTVCPDRDGRPGEPLAFVTAPGQGVNYRAGTWHGVLAPIGSAQSFLVVDREGGGLNLEEFVFDAPWRIDLEPLGV</sequence>
<dbReference type="InterPro" id="IPR011051">
    <property type="entry name" value="RmlC_Cupin_sf"/>
</dbReference>
<dbReference type="PANTHER" id="PTHR21221:SF1">
    <property type="entry name" value="UREIDOGLYCOLATE LYASE"/>
    <property type="match status" value="1"/>
</dbReference>
<gene>
    <name evidence="5" type="ORF">MRSR164_00480</name>
</gene>
<comment type="subunit">
    <text evidence="1">Homodimer.</text>
</comment>
<dbReference type="Pfam" id="PF04115">
    <property type="entry name" value="Ureidogly_lyase"/>
    <property type="match status" value="1"/>
</dbReference>
<dbReference type="NCBIfam" id="NF009932">
    <property type="entry name" value="PRK13395.1"/>
    <property type="match status" value="1"/>
</dbReference>
<keyword evidence="2" id="KW-0659">Purine metabolism</keyword>
<protein>
    <submittedName>
        <fullName evidence="5">Ureidoglycolate hydrolase</fullName>
    </submittedName>
</protein>
<evidence type="ECO:0000256" key="4">
    <source>
        <dbReference type="ARBA" id="ARBA00047684"/>
    </source>
</evidence>
<proteinExistence type="predicted"/>
<evidence type="ECO:0000256" key="3">
    <source>
        <dbReference type="ARBA" id="ARBA00023239"/>
    </source>
</evidence>
<evidence type="ECO:0000313" key="5">
    <source>
        <dbReference type="EMBL" id="MEE7455334.1"/>
    </source>
</evidence>
<evidence type="ECO:0000256" key="2">
    <source>
        <dbReference type="ARBA" id="ARBA00022631"/>
    </source>
</evidence>
<evidence type="ECO:0000313" key="6">
    <source>
        <dbReference type="Proteomes" id="UP001349262"/>
    </source>
</evidence>
<dbReference type="Gene3D" id="2.60.120.480">
    <property type="entry name" value="Ureidoglycolate hydrolase"/>
    <property type="match status" value="1"/>
</dbReference>
<dbReference type="InterPro" id="IPR047233">
    <property type="entry name" value="UAH_cupin"/>
</dbReference>
<name>A0ABU7T448_9HYPH</name>
<dbReference type="SUPFAM" id="SSF51182">
    <property type="entry name" value="RmlC-like cupins"/>
    <property type="match status" value="1"/>
</dbReference>
<organism evidence="5 6">
    <name type="scientific">Methylobacterium radiotolerans</name>
    <dbReference type="NCBI Taxonomy" id="31998"/>
    <lineage>
        <taxon>Bacteria</taxon>
        <taxon>Pseudomonadati</taxon>
        <taxon>Pseudomonadota</taxon>
        <taxon>Alphaproteobacteria</taxon>
        <taxon>Hyphomicrobiales</taxon>
        <taxon>Methylobacteriaceae</taxon>
        <taxon>Methylobacterium</taxon>
    </lineage>
</organism>
<keyword evidence="6" id="KW-1185">Reference proteome</keyword>
<dbReference type="InterPro" id="IPR007247">
    <property type="entry name" value="Ureidogly_lyase"/>
</dbReference>
<evidence type="ECO:0000256" key="1">
    <source>
        <dbReference type="ARBA" id="ARBA00011738"/>
    </source>
</evidence>
<dbReference type="EMBL" id="MLBY01000001">
    <property type="protein sequence ID" value="MEE7455334.1"/>
    <property type="molecule type" value="Genomic_DNA"/>
</dbReference>
<comment type="caution">
    <text evidence="5">The sequence shown here is derived from an EMBL/GenBank/DDBJ whole genome shotgun (WGS) entry which is preliminary data.</text>
</comment>
<dbReference type="CDD" id="cd20298">
    <property type="entry name" value="cupin_UAH"/>
    <property type="match status" value="1"/>
</dbReference>
<keyword evidence="3" id="KW-0456">Lyase</keyword>
<keyword evidence="5" id="KW-0378">Hydrolase</keyword>
<dbReference type="GO" id="GO:0016787">
    <property type="term" value="F:hydrolase activity"/>
    <property type="evidence" value="ECO:0007669"/>
    <property type="project" value="UniProtKB-KW"/>
</dbReference>
<reference evidence="5 6" key="1">
    <citation type="journal article" date="2012" name="Genet. Mol. Biol.">
        <title>Analysis of 16S rRNA and mxaF genes revealing insights into Methylobacterium niche-specific plant association.</title>
        <authorList>
            <person name="Dourado M.N."/>
            <person name="Andreote F.D."/>
            <person name="Dini-Andreote F."/>
            <person name="Conti R."/>
            <person name="Araujo J.M."/>
            <person name="Araujo W.L."/>
        </authorList>
    </citation>
    <scope>NUCLEOTIDE SEQUENCE [LARGE SCALE GENOMIC DNA]</scope>
    <source>
        <strain evidence="5 6">SR1.6/4</strain>
    </source>
</reference>
<comment type="catalytic activity">
    <reaction evidence="4">
        <text>(S)-ureidoglycolate = urea + glyoxylate</text>
        <dbReference type="Rhea" id="RHEA:11304"/>
        <dbReference type="ChEBI" id="CHEBI:16199"/>
        <dbReference type="ChEBI" id="CHEBI:36655"/>
        <dbReference type="ChEBI" id="CHEBI:57296"/>
        <dbReference type="EC" id="4.3.2.3"/>
    </reaction>
</comment>
<dbReference type="InterPro" id="IPR024060">
    <property type="entry name" value="Ureidoglycolate_lyase_dom_sf"/>
</dbReference>
<dbReference type="PIRSF" id="PIRSF017306">
    <property type="entry name" value="Ureidogly_hydro"/>
    <property type="match status" value="1"/>
</dbReference>
<dbReference type="PANTHER" id="PTHR21221">
    <property type="entry name" value="UREIDOGLYCOLATE HYDROLASE"/>
    <property type="match status" value="1"/>
</dbReference>
<accession>A0ABU7T448</accession>